<dbReference type="InterPro" id="IPR039989">
    <property type="entry name" value="NUDT9"/>
</dbReference>
<evidence type="ECO:0000313" key="4">
    <source>
        <dbReference type="Proteomes" id="UP000031036"/>
    </source>
</evidence>
<dbReference type="InterPro" id="IPR000086">
    <property type="entry name" value="NUDIX_hydrolase_dom"/>
</dbReference>
<keyword evidence="1" id="KW-0732">Signal</keyword>
<proteinExistence type="predicted"/>
<dbReference type="Gene3D" id="3.90.79.10">
    <property type="entry name" value="Nucleoside Triphosphate Pyrophosphohydrolase"/>
    <property type="match status" value="2"/>
</dbReference>
<dbReference type="AlphaFoldDB" id="A0A0B2W2L5"/>
<dbReference type="PANTHER" id="PTHR13030">
    <property type="entry name" value="NUDIX HYDROLASE"/>
    <property type="match status" value="1"/>
</dbReference>
<feature type="signal peptide" evidence="1">
    <location>
        <begin position="1"/>
        <end position="23"/>
    </location>
</feature>
<dbReference type="Pfam" id="PF00293">
    <property type="entry name" value="NUDIX"/>
    <property type="match status" value="1"/>
</dbReference>
<dbReference type="PANTHER" id="PTHR13030:SF8">
    <property type="entry name" value="ADP-RIBOSE PYROPHOSPHATASE, MITOCHONDRIAL"/>
    <property type="match status" value="1"/>
</dbReference>
<dbReference type="SUPFAM" id="SSF55811">
    <property type="entry name" value="Nudix"/>
    <property type="match status" value="1"/>
</dbReference>
<organism evidence="3 4">
    <name type="scientific">Toxocara canis</name>
    <name type="common">Canine roundworm</name>
    <dbReference type="NCBI Taxonomy" id="6265"/>
    <lineage>
        <taxon>Eukaryota</taxon>
        <taxon>Metazoa</taxon>
        <taxon>Ecdysozoa</taxon>
        <taxon>Nematoda</taxon>
        <taxon>Chromadorea</taxon>
        <taxon>Rhabditida</taxon>
        <taxon>Spirurina</taxon>
        <taxon>Ascaridomorpha</taxon>
        <taxon>Ascaridoidea</taxon>
        <taxon>Toxocaridae</taxon>
        <taxon>Toxocara</taxon>
    </lineage>
</organism>
<evidence type="ECO:0000259" key="2">
    <source>
        <dbReference type="PROSITE" id="PS51462"/>
    </source>
</evidence>
<dbReference type="Pfam" id="PF25969">
    <property type="entry name" value="NUDT9_N"/>
    <property type="match status" value="1"/>
</dbReference>
<keyword evidence="3" id="KW-0378">Hydrolase</keyword>
<feature type="chain" id="PRO_5002080683" evidence="1">
    <location>
        <begin position="24"/>
        <end position="352"/>
    </location>
</feature>
<feature type="domain" description="Nudix hydrolase" evidence="2">
    <location>
        <begin position="128"/>
        <end position="295"/>
    </location>
</feature>
<name>A0A0B2W2L5_TOXCA</name>
<dbReference type="OrthoDB" id="9972248at2759"/>
<evidence type="ECO:0000256" key="1">
    <source>
        <dbReference type="SAM" id="SignalP"/>
    </source>
</evidence>
<reference evidence="3 4" key="1">
    <citation type="submission" date="2014-11" db="EMBL/GenBank/DDBJ databases">
        <title>Genetic blueprint of the zoonotic pathogen Toxocara canis.</title>
        <authorList>
            <person name="Zhu X.-Q."/>
            <person name="Korhonen P.K."/>
            <person name="Cai H."/>
            <person name="Young N.D."/>
            <person name="Nejsum P."/>
            <person name="von Samson-Himmelstjerna G."/>
            <person name="Boag P.R."/>
            <person name="Tan P."/>
            <person name="Li Q."/>
            <person name="Min J."/>
            <person name="Yang Y."/>
            <person name="Wang X."/>
            <person name="Fang X."/>
            <person name="Hall R.S."/>
            <person name="Hofmann A."/>
            <person name="Sternberg P.W."/>
            <person name="Jex A.R."/>
            <person name="Gasser R.B."/>
        </authorList>
    </citation>
    <scope>NUCLEOTIDE SEQUENCE [LARGE SCALE GENOMIC DNA]</scope>
    <source>
        <strain evidence="3">PN_DK_2014</strain>
    </source>
</reference>
<comment type="caution">
    <text evidence="3">The sequence shown here is derived from an EMBL/GenBank/DDBJ whole genome shotgun (WGS) entry which is preliminary data.</text>
</comment>
<evidence type="ECO:0000313" key="3">
    <source>
        <dbReference type="EMBL" id="KHN88213.1"/>
    </source>
</evidence>
<dbReference type="STRING" id="6265.A0A0B2W2L5"/>
<keyword evidence="4" id="KW-1185">Reference proteome</keyword>
<dbReference type="GO" id="GO:0047631">
    <property type="term" value="F:ADP-ribose diphosphatase activity"/>
    <property type="evidence" value="ECO:0007669"/>
    <property type="project" value="InterPro"/>
</dbReference>
<sequence>MSLRSVHPLSLLTLFRSLPTVAAMHVKCRDVGKPYLRSKVYRTHVPDSKVDWKCVWEEYNPEDYTDPLTVGKQWADNAACIPKWNTLDGGVDRRSHIGKYELDSEGRPLNPMGRTGLRGRGVLGRWGPNHAADPIVSMFRNGSLYFVGIERQDTHEWAIPGGMVDPGESISLTLKREFTEEALDGVSNAEIESLWAKGVELFRGYVDDPRNTDNAWMETVVVNFHDNMGILEKVNFQGHKGRIPAATVFLYREFTEEALDGVSNAEIESLWAKGVELFRGYVDDPRNTDNAWMETVVVNFHDNMGILEKVNFQAGSDAAKVRWIPVCASERLYASHEEFMKLLAKHHGVPFE</sequence>
<dbReference type="InterPro" id="IPR015797">
    <property type="entry name" value="NUDIX_hydrolase-like_dom_sf"/>
</dbReference>
<accession>A0A0B2W2L5</accession>
<protein>
    <submittedName>
        <fullName evidence="3">Putative nudix hydrolase 6</fullName>
    </submittedName>
</protein>
<dbReference type="PROSITE" id="PS51462">
    <property type="entry name" value="NUDIX"/>
    <property type="match status" value="1"/>
</dbReference>
<gene>
    <name evidence="3" type="primary">ndx-6</name>
    <name evidence="3" type="ORF">Tcan_09447</name>
</gene>
<dbReference type="CDD" id="cd03670">
    <property type="entry name" value="NUDIX_ADPRase_Nudt9"/>
    <property type="match status" value="1"/>
</dbReference>
<dbReference type="Proteomes" id="UP000031036">
    <property type="component" value="Unassembled WGS sequence"/>
</dbReference>
<dbReference type="EMBL" id="JPKZ01000257">
    <property type="protein sequence ID" value="KHN88213.1"/>
    <property type="molecule type" value="Genomic_DNA"/>
</dbReference>